<evidence type="ECO:0000313" key="5">
    <source>
        <dbReference type="Proteomes" id="UP000026915"/>
    </source>
</evidence>
<organism evidence="4 5">
    <name type="scientific">Theobroma cacao</name>
    <name type="common">Cacao</name>
    <name type="synonym">Cocoa</name>
    <dbReference type="NCBI Taxonomy" id="3641"/>
    <lineage>
        <taxon>Eukaryota</taxon>
        <taxon>Viridiplantae</taxon>
        <taxon>Streptophyta</taxon>
        <taxon>Embryophyta</taxon>
        <taxon>Tracheophyta</taxon>
        <taxon>Spermatophyta</taxon>
        <taxon>Magnoliopsida</taxon>
        <taxon>eudicotyledons</taxon>
        <taxon>Gunneridae</taxon>
        <taxon>Pentapetalae</taxon>
        <taxon>rosids</taxon>
        <taxon>malvids</taxon>
        <taxon>Malvales</taxon>
        <taxon>Malvaceae</taxon>
        <taxon>Byttnerioideae</taxon>
        <taxon>Theobroma</taxon>
    </lineage>
</organism>
<dbReference type="HOGENOM" id="CLU_000134_47_1_1"/>
<reference evidence="4 5" key="1">
    <citation type="journal article" date="2013" name="Genome Biol.">
        <title>The genome sequence of the most widely cultivated cacao type and its use to identify candidate genes regulating pod color.</title>
        <authorList>
            <person name="Motamayor J.C."/>
            <person name="Mockaitis K."/>
            <person name="Schmutz J."/>
            <person name="Haiminen N."/>
            <person name="Iii D.L."/>
            <person name="Cornejo O."/>
            <person name="Findley S.D."/>
            <person name="Zheng P."/>
            <person name="Utro F."/>
            <person name="Royaert S."/>
            <person name="Saski C."/>
            <person name="Jenkins J."/>
            <person name="Podicheti R."/>
            <person name="Zhao M."/>
            <person name="Scheffler B.E."/>
            <person name="Stack J.C."/>
            <person name="Feltus F.A."/>
            <person name="Mustiga G.M."/>
            <person name="Amores F."/>
            <person name="Phillips W."/>
            <person name="Marelli J.P."/>
            <person name="May G.D."/>
            <person name="Shapiro H."/>
            <person name="Ma J."/>
            <person name="Bustamante C.D."/>
            <person name="Schnell R.J."/>
            <person name="Main D."/>
            <person name="Gilbert D."/>
            <person name="Parida L."/>
            <person name="Kuhn D.N."/>
        </authorList>
    </citation>
    <scope>NUCLEOTIDE SEQUENCE [LARGE SCALE GENOMIC DNA]</scope>
    <source>
        <strain evidence="5">cv. Matina 1-6</strain>
    </source>
</reference>
<dbReference type="Pfam" id="PF13962">
    <property type="entry name" value="PGG"/>
    <property type="match status" value="1"/>
</dbReference>
<dbReference type="PROSITE" id="PS50088">
    <property type="entry name" value="ANK_REPEAT"/>
    <property type="match status" value="2"/>
</dbReference>
<feature type="transmembrane region" description="Helical" evidence="2">
    <location>
        <begin position="344"/>
        <end position="365"/>
    </location>
</feature>
<dbReference type="Pfam" id="PF12796">
    <property type="entry name" value="Ank_2"/>
    <property type="match status" value="3"/>
</dbReference>
<dbReference type="InterPro" id="IPR026961">
    <property type="entry name" value="PGG_dom"/>
</dbReference>
<dbReference type="InParanoid" id="A0A061FLY4"/>
<dbReference type="SUPFAM" id="SSF48403">
    <property type="entry name" value="Ankyrin repeat"/>
    <property type="match status" value="1"/>
</dbReference>
<dbReference type="PROSITE" id="PS50297">
    <property type="entry name" value="ANK_REP_REGION"/>
    <property type="match status" value="2"/>
</dbReference>
<evidence type="ECO:0000256" key="1">
    <source>
        <dbReference type="PROSITE-ProRule" id="PRU00023"/>
    </source>
</evidence>
<keyword evidence="2" id="KW-1133">Transmembrane helix</keyword>
<dbReference type="Proteomes" id="UP000026915">
    <property type="component" value="Chromosome 10"/>
</dbReference>
<feature type="repeat" description="ANK" evidence="1">
    <location>
        <begin position="104"/>
        <end position="125"/>
    </location>
</feature>
<protein>
    <submittedName>
        <fullName evidence="4">Ankyrin repeat-containing protein, putative</fullName>
    </submittedName>
</protein>
<feature type="transmembrane region" description="Helical" evidence="2">
    <location>
        <begin position="371"/>
        <end position="392"/>
    </location>
</feature>
<dbReference type="Gene3D" id="1.25.40.20">
    <property type="entry name" value="Ankyrin repeat-containing domain"/>
    <property type="match status" value="1"/>
</dbReference>
<gene>
    <name evidence="4" type="ORF">TCM_042924</name>
</gene>
<keyword evidence="1" id="KW-0040">ANK repeat</keyword>
<feature type="transmembrane region" description="Helical" evidence="2">
    <location>
        <begin position="316"/>
        <end position="337"/>
    </location>
</feature>
<feature type="transmembrane region" description="Helical" evidence="2">
    <location>
        <begin position="277"/>
        <end position="296"/>
    </location>
</feature>
<dbReference type="PANTHER" id="PTHR24128:SF40">
    <property type="entry name" value="SERINE_THREONINE-PROTEIN PHOSPHATASE 6 REGULATORY ANKYRIN REPEAT SUBUNIT A-LIKE"/>
    <property type="match status" value="1"/>
</dbReference>
<keyword evidence="2" id="KW-0812">Transmembrane</keyword>
<dbReference type="PANTHER" id="PTHR24128">
    <property type="entry name" value="HOMEOBOX PROTEIN WARIAI"/>
    <property type="match status" value="1"/>
</dbReference>
<evidence type="ECO:0000313" key="4">
    <source>
        <dbReference type="EMBL" id="EOY18325.1"/>
    </source>
</evidence>
<accession>A0A061FLY4</accession>
<keyword evidence="5" id="KW-1185">Reference proteome</keyword>
<dbReference type="eggNOG" id="KOG0504">
    <property type="taxonomic scope" value="Eukaryota"/>
</dbReference>
<dbReference type="AlphaFoldDB" id="A0A061FLY4"/>
<keyword evidence="2" id="KW-0472">Membrane</keyword>
<dbReference type="InterPro" id="IPR002110">
    <property type="entry name" value="Ankyrin_rpt"/>
</dbReference>
<dbReference type="Gramene" id="EOY18325">
    <property type="protein sequence ID" value="EOY18325"/>
    <property type="gene ID" value="TCM_042924"/>
</dbReference>
<feature type="repeat" description="ANK" evidence="1">
    <location>
        <begin position="183"/>
        <end position="205"/>
    </location>
</feature>
<proteinExistence type="predicted"/>
<evidence type="ECO:0000259" key="3">
    <source>
        <dbReference type="Pfam" id="PF13962"/>
    </source>
</evidence>
<dbReference type="InterPro" id="IPR036770">
    <property type="entry name" value="Ankyrin_rpt-contain_sf"/>
</dbReference>
<dbReference type="SMART" id="SM00248">
    <property type="entry name" value="ANK"/>
    <property type="match status" value="5"/>
</dbReference>
<dbReference type="EMBL" id="CM001888">
    <property type="protein sequence ID" value="EOY18325.1"/>
    <property type="molecule type" value="Genomic_DNA"/>
</dbReference>
<sequence length="399" mass="45160">MDERLRRAAQLGNIDALYDLIEDDADVLRRIDEMEFVDTPLHIAAAQGHTEFAMGLMNLKPSFARKLNQRCFSPIHLALQEKQEKMVDDLLSIDKDLVRVKGREGYTPLHHAVREGNVPLLSKFLKNCPNSIFDLTNRKETALHIAAQNNNLEAFQAILFWIQKTRECHYREKRRILNLQDKDGNTVLHIAASNNQTQMIKLLIESKKVDSNTVNRSGFTALRVLQEQARVDSGESVNILKRAEDPVSPLSVFTKSSIETDLDQLSYDISKMNVDTINALLVVFALILTMTYQALLSPPGGAEAAGKSVLKPYMFILFYTSNLAAFAITWFLAVFIIQTVAREIAYFVDKLFILIWFCYIVAHVIISPPPYAGWVAFAAAYIIGSSLFVIGLRIRRKRN</sequence>
<evidence type="ECO:0000256" key="2">
    <source>
        <dbReference type="SAM" id="Phobius"/>
    </source>
</evidence>
<dbReference type="OMA" id="CICKSSI"/>
<name>A0A061FLY4_THECC</name>
<feature type="domain" description="PGG" evidence="3">
    <location>
        <begin position="275"/>
        <end position="364"/>
    </location>
</feature>